<dbReference type="EMBL" id="JAHWXN010000001">
    <property type="protein sequence ID" value="MCK2035591.1"/>
    <property type="molecule type" value="Genomic_DNA"/>
</dbReference>
<sequence length="386" mass="41819">MTDAVAPSGRTILVANPSADLYGSDRMVLEAVRAFRAAGDRVVVTCSVDGPLIPFLRETGAEVRVLAAPIIRKSMLSPRGMIDLLRTTFSALPRMRRLIREVNADIVFANTLTTPFWTLAARLSRRPGIVYVHEAEASLSPASRRLLTAPLRLANGIVFNSETSLRVCRPKARAGTGGVWVVHNGVEGPAAVTPPRESIDSALRVAYVGRLSPRKGVDLVVDAIALLRDQGVEAHADIVGDVFPGYEWYEAELRQRVTALALEDRVRFVGFLPSVWEAVAASDVAIVPSRADESFGNVVIEAVLSARPVVVADHTGLREAASGFDSTVLVAMDDAPALADGIRRIRDDWQRFRALALADAAKASTRFNTARYQSEILAVLSRFSSR</sequence>
<evidence type="ECO:0000259" key="3">
    <source>
        <dbReference type="Pfam" id="PF13439"/>
    </source>
</evidence>
<keyword evidence="2" id="KW-0808">Transferase</keyword>
<protein>
    <submittedName>
        <fullName evidence="4">Glycosyltransferase family 4 protein</fullName>
    </submittedName>
</protein>
<evidence type="ECO:0000256" key="1">
    <source>
        <dbReference type="ARBA" id="ARBA00022676"/>
    </source>
</evidence>
<keyword evidence="5" id="KW-1185">Reference proteome</keyword>
<dbReference type="Gene3D" id="3.40.50.2000">
    <property type="entry name" value="Glycogen Phosphorylase B"/>
    <property type="match status" value="2"/>
</dbReference>
<dbReference type="CDD" id="cd03801">
    <property type="entry name" value="GT4_PimA-like"/>
    <property type="match status" value="1"/>
</dbReference>
<dbReference type="InterPro" id="IPR028098">
    <property type="entry name" value="Glyco_trans_4-like_N"/>
</dbReference>
<gene>
    <name evidence="4" type="ORF">KZC51_05505</name>
</gene>
<proteinExistence type="predicted"/>
<accession>A0ABT0FC07</accession>
<name>A0ABT0FC07_9MICO</name>
<organism evidence="4 5">
    <name type="scientific">Microbacterium croceum</name>
    <dbReference type="NCBI Taxonomy" id="2851645"/>
    <lineage>
        <taxon>Bacteria</taxon>
        <taxon>Bacillati</taxon>
        <taxon>Actinomycetota</taxon>
        <taxon>Actinomycetes</taxon>
        <taxon>Micrococcales</taxon>
        <taxon>Microbacteriaceae</taxon>
        <taxon>Microbacterium</taxon>
    </lineage>
</organism>
<comment type="caution">
    <text evidence="4">The sequence shown here is derived from an EMBL/GenBank/DDBJ whole genome shotgun (WGS) entry which is preliminary data.</text>
</comment>
<dbReference type="SUPFAM" id="SSF53756">
    <property type="entry name" value="UDP-Glycosyltransferase/glycogen phosphorylase"/>
    <property type="match status" value="1"/>
</dbReference>
<evidence type="ECO:0000313" key="4">
    <source>
        <dbReference type="EMBL" id="MCK2035591.1"/>
    </source>
</evidence>
<feature type="domain" description="Glycosyltransferase subfamily 4-like N-terminal" evidence="3">
    <location>
        <begin position="23"/>
        <end position="186"/>
    </location>
</feature>
<evidence type="ECO:0000313" key="5">
    <source>
        <dbReference type="Proteomes" id="UP001300096"/>
    </source>
</evidence>
<keyword evidence="1" id="KW-0328">Glycosyltransferase</keyword>
<dbReference type="PANTHER" id="PTHR12526">
    <property type="entry name" value="GLYCOSYLTRANSFERASE"/>
    <property type="match status" value="1"/>
</dbReference>
<dbReference type="Pfam" id="PF13439">
    <property type="entry name" value="Glyco_transf_4"/>
    <property type="match status" value="1"/>
</dbReference>
<dbReference type="Pfam" id="PF13692">
    <property type="entry name" value="Glyco_trans_1_4"/>
    <property type="match status" value="1"/>
</dbReference>
<evidence type="ECO:0000256" key="2">
    <source>
        <dbReference type="ARBA" id="ARBA00022679"/>
    </source>
</evidence>
<reference evidence="4 5" key="1">
    <citation type="submission" date="2021-06" db="EMBL/GenBank/DDBJ databases">
        <title>Genome-based taxonomic framework of Microbacterium strains isolated from marine environment, the description of four new species and reclassification of four preexisting species.</title>
        <authorList>
            <person name="Lee S.D."/>
            <person name="Kim S.-M."/>
            <person name="Byeon Y.-S."/>
            <person name="Yang H.L."/>
            <person name="Kim I.S."/>
        </authorList>
    </citation>
    <scope>NUCLEOTIDE SEQUENCE [LARGE SCALE GENOMIC DNA]</scope>
    <source>
        <strain evidence="4 5">SSW1-49</strain>
    </source>
</reference>
<dbReference type="RefSeq" id="WP_247629007.1">
    <property type="nucleotide sequence ID" value="NZ_JAHWXN010000001.1"/>
</dbReference>
<dbReference type="Proteomes" id="UP001300096">
    <property type="component" value="Unassembled WGS sequence"/>
</dbReference>